<dbReference type="InterPro" id="IPR025321">
    <property type="entry name" value="DUF4227"/>
</dbReference>
<evidence type="ECO:0000313" key="3">
    <source>
        <dbReference type="Proteomes" id="UP000252585"/>
    </source>
</evidence>
<gene>
    <name evidence="2" type="ORF">DFR57_11228</name>
</gene>
<dbReference type="Pfam" id="PF14004">
    <property type="entry name" value="DUF4227"/>
    <property type="match status" value="1"/>
</dbReference>
<evidence type="ECO:0000313" key="2">
    <source>
        <dbReference type="EMBL" id="RCW64851.1"/>
    </source>
</evidence>
<dbReference type="Proteomes" id="UP000252585">
    <property type="component" value="Unassembled WGS sequence"/>
</dbReference>
<protein>
    <submittedName>
        <fullName evidence="2">Uncharacterized protein DUF4227</fullName>
    </submittedName>
</protein>
<feature type="transmembrane region" description="Helical" evidence="1">
    <location>
        <begin position="12"/>
        <end position="29"/>
    </location>
</feature>
<organism evidence="2 3">
    <name type="scientific">Saliterribacillus persicus</name>
    <dbReference type="NCBI Taxonomy" id="930114"/>
    <lineage>
        <taxon>Bacteria</taxon>
        <taxon>Bacillati</taxon>
        <taxon>Bacillota</taxon>
        <taxon>Bacilli</taxon>
        <taxon>Bacillales</taxon>
        <taxon>Bacillaceae</taxon>
        <taxon>Saliterribacillus</taxon>
    </lineage>
</organism>
<accession>A0A368XA58</accession>
<sequence length="71" mass="8302">MKAKLLILKDIIKLMILFVLCTFLFYYAIKMMHHEYQNLDNPAPSGNAVKVVQQEDNAIIERLSIFFRLGE</sequence>
<dbReference type="EMBL" id="QPJJ01000012">
    <property type="protein sequence ID" value="RCW64851.1"/>
    <property type="molecule type" value="Genomic_DNA"/>
</dbReference>
<name>A0A368XA58_9BACI</name>
<keyword evidence="1" id="KW-0812">Transmembrane</keyword>
<keyword evidence="1" id="KW-1133">Transmembrane helix</keyword>
<comment type="caution">
    <text evidence="2">The sequence shown here is derived from an EMBL/GenBank/DDBJ whole genome shotgun (WGS) entry which is preliminary data.</text>
</comment>
<evidence type="ECO:0000256" key="1">
    <source>
        <dbReference type="SAM" id="Phobius"/>
    </source>
</evidence>
<keyword evidence="1" id="KW-0472">Membrane</keyword>
<dbReference type="AlphaFoldDB" id="A0A368XA58"/>
<reference evidence="2 3" key="1">
    <citation type="submission" date="2018-07" db="EMBL/GenBank/DDBJ databases">
        <title>Genomic Encyclopedia of Type Strains, Phase IV (KMG-IV): sequencing the most valuable type-strain genomes for metagenomic binning, comparative biology and taxonomic classification.</title>
        <authorList>
            <person name="Goeker M."/>
        </authorList>
    </citation>
    <scope>NUCLEOTIDE SEQUENCE [LARGE SCALE GENOMIC DNA]</scope>
    <source>
        <strain evidence="2 3">DSM 27696</strain>
    </source>
</reference>
<proteinExistence type="predicted"/>
<keyword evidence="3" id="KW-1185">Reference proteome</keyword>